<keyword evidence="4" id="KW-1185">Reference proteome</keyword>
<organism evidence="2">
    <name type="scientific">Rhodnius prolixus</name>
    <name type="common">Triatomid bug</name>
    <dbReference type="NCBI Taxonomy" id="13249"/>
    <lineage>
        <taxon>Eukaryota</taxon>
        <taxon>Metazoa</taxon>
        <taxon>Ecdysozoa</taxon>
        <taxon>Arthropoda</taxon>
        <taxon>Hexapoda</taxon>
        <taxon>Insecta</taxon>
        <taxon>Pterygota</taxon>
        <taxon>Neoptera</taxon>
        <taxon>Paraneoptera</taxon>
        <taxon>Hemiptera</taxon>
        <taxon>Heteroptera</taxon>
        <taxon>Panheteroptera</taxon>
        <taxon>Cimicomorpha</taxon>
        <taxon>Reduviidae</taxon>
        <taxon>Triatominae</taxon>
        <taxon>Rhodnius</taxon>
    </lineage>
</organism>
<dbReference type="Proteomes" id="UP000015103">
    <property type="component" value="Unassembled WGS sequence"/>
</dbReference>
<dbReference type="VEuPathDB" id="VectorBase:RPRC006534"/>
<dbReference type="HOGENOM" id="CLU_053597_3_1_1"/>
<feature type="signal peptide" evidence="1">
    <location>
        <begin position="1"/>
        <end position="24"/>
    </location>
</feature>
<accession>R4FL24</accession>
<name>R4FL24_RHOPR</name>
<sequence length="194" mass="21710">MANLQCTAVLTLLACLCNMPTSRSHRRVKRYITFPEGSTFSFAFCMEIKAVTPDDPDIFTEAVAVATSYDLPNNSMTLGITRERHHVLARSHRSYIYSRIALVLDRIGLAGQECMLRALCEGTQHLQPRRDILSEIIRTILKFPEVAVSAEEPAIQWTYLKAYKAGLAGLHCAALYPRCPVSLVGMALSLRPRR</sequence>
<dbReference type="OMA" id="HAYDRAY"/>
<reference evidence="2" key="1">
    <citation type="submission" date="2013-04" db="EMBL/GenBank/DDBJ databases">
        <title>An insight into the transcriptome of the digestive tract of the blood sucking bug, Rhodnius prolixus.</title>
        <authorList>
            <person name="Ribeiro J.M.C."/>
            <person name="Genta F.A."/>
            <person name="Sorgine M.H.F."/>
            <person name="Paiva-Silva G.O."/>
            <person name="Majerowicz D."/>
            <person name="Medeiros M."/>
            <person name="Koerich L."/>
            <person name="Terra W.R."/>
            <person name="Ferreira C."/>
            <person name="Pimentel A.C."/>
            <person name="Bisch P.M."/>
            <person name="Diniz M.M.P."/>
            <person name="Nascimento R."/>
            <person name="Salmon D."/>
            <person name="Silber A.M."/>
            <person name="Alves M."/>
            <person name="Oliveira M.F."/>
            <person name="Gondim K.C."/>
            <person name="Silva Neto M.A.C."/>
            <person name="Atella G.C."/>
            <person name="Araujo H."/>
            <person name="Dias F.S."/>
            <person name="Polycarpo C.R."/>
            <person name="Fampa P."/>
            <person name="Melo A.C."/>
            <person name="Tanaka A.S."/>
            <person name="Balczun C."/>
            <person name="Oliveira J.H.M."/>
            <person name="Goncalves R."/>
            <person name="Lazoski C."/>
            <person name="Pereira M.A."/>
            <person name="Rivera-Pomar R."/>
            <person name="Diambra L."/>
            <person name="Schaub G.A."/>
            <person name="Garcia E.S."/>
            <person name="Azambuja P."/>
            <person name="Braz G.R.C."/>
            <person name="Oliveira P.L."/>
        </authorList>
    </citation>
    <scope>NUCLEOTIDE SEQUENCE</scope>
</reference>
<dbReference type="eggNOG" id="ENOG502S2XG">
    <property type="taxonomic scope" value="Eukaryota"/>
</dbReference>
<evidence type="ECO:0000313" key="3">
    <source>
        <dbReference type="EnsemblMetazoa" id="RPRC006534-PA"/>
    </source>
</evidence>
<proteinExistence type="evidence at transcript level"/>
<feature type="chain" id="PRO_5014108707" evidence="1">
    <location>
        <begin position="25"/>
        <end position="194"/>
    </location>
</feature>
<evidence type="ECO:0000313" key="2">
    <source>
        <dbReference type="EMBL" id="JAA75241.1"/>
    </source>
</evidence>
<reference evidence="4" key="2">
    <citation type="submission" date="2015-04" db="EMBL/GenBank/DDBJ databases">
        <authorList>
            <person name="Wilson R.K."/>
            <person name="Warren W."/>
            <person name="Dotson E."/>
            <person name="Oliveira P.L."/>
        </authorList>
    </citation>
    <scope>NUCLEOTIDE SEQUENCE</scope>
</reference>
<dbReference type="GeneID" id="141458736"/>
<dbReference type="EnsemblMetazoa" id="RPRC006534-RA">
    <property type="protein sequence ID" value="RPRC006534-PA"/>
    <property type="gene ID" value="RPRC006534"/>
</dbReference>
<keyword evidence="1" id="KW-0732">Signal</keyword>
<dbReference type="AlphaFoldDB" id="R4FL24"/>
<evidence type="ECO:0000313" key="4">
    <source>
        <dbReference type="Proteomes" id="UP000015103"/>
    </source>
</evidence>
<evidence type="ECO:0000256" key="1">
    <source>
        <dbReference type="SAM" id="SignalP"/>
    </source>
</evidence>
<dbReference type="InterPro" id="IPR006631">
    <property type="entry name" value="DM4_12"/>
</dbReference>
<dbReference type="EMBL" id="ACPB03019197">
    <property type="status" value="NOT_ANNOTATED_CDS"/>
    <property type="molecule type" value="Genomic_DNA"/>
</dbReference>
<dbReference type="RefSeq" id="XP_073993205.1">
    <property type="nucleotide sequence ID" value="XM_074137104.1"/>
</dbReference>
<protein>
    <submittedName>
        <fullName evidence="2 3">Uncharacterized protein</fullName>
    </submittedName>
</protein>
<dbReference type="InParanoid" id="R4FL24"/>
<dbReference type="SMART" id="SM00718">
    <property type="entry name" value="DM4_12"/>
    <property type="match status" value="1"/>
</dbReference>
<dbReference type="EMBL" id="GAHY01002269">
    <property type="protein sequence ID" value="JAA75241.1"/>
    <property type="molecule type" value="mRNA"/>
</dbReference>
<dbReference type="PANTHER" id="PTHR21398:SF7">
    <property type="entry name" value="LP19941P"/>
    <property type="match status" value="1"/>
</dbReference>
<dbReference type="PANTHER" id="PTHR21398">
    <property type="entry name" value="AGAP007094-PA"/>
    <property type="match status" value="1"/>
</dbReference>
<reference evidence="3" key="3">
    <citation type="submission" date="2015-05" db="UniProtKB">
        <authorList>
            <consortium name="EnsemblMetazoa"/>
        </authorList>
    </citation>
    <scope>IDENTIFICATION</scope>
</reference>
<dbReference type="Pfam" id="PF07841">
    <property type="entry name" value="DM4_12"/>
    <property type="match status" value="1"/>
</dbReference>